<evidence type="ECO:0000256" key="2">
    <source>
        <dbReference type="HAMAP-Rule" id="MF_01940"/>
    </source>
</evidence>
<comment type="catalytic activity">
    <reaction evidence="2">
        <text>a 3'-end 2',3'-cyclophospho-ribonucleotide-RNA + H2O = a 3'-end 2'-phospho-ribonucleotide-RNA + H(+)</text>
        <dbReference type="Rhea" id="RHEA:11828"/>
        <dbReference type="Rhea" id="RHEA-COMP:10464"/>
        <dbReference type="Rhea" id="RHEA-COMP:17353"/>
        <dbReference type="ChEBI" id="CHEBI:15377"/>
        <dbReference type="ChEBI" id="CHEBI:15378"/>
        <dbReference type="ChEBI" id="CHEBI:83064"/>
        <dbReference type="ChEBI" id="CHEBI:173113"/>
        <dbReference type="EC" id="3.1.4.58"/>
    </reaction>
</comment>
<dbReference type="KEGG" id="bapi:BBC0122_001290"/>
<dbReference type="RefSeq" id="WP_077990373.1">
    <property type="nucleotide sequence ID" value="NZ_CAXUOT020000001.1"/>
</dbReference>
<dbReference type="Pfam" id="PF13563">
    <property type="entry name" value="2_5_RNA_ligase2"/>
    <property type="match status" value="1"/>
</dbReference>
<dbReference type="GO" id="GO:0008664">
    <property type="term" value="F:RNA 2',3'-cyclic 3'-phosphodiesterase activity"/>
    <property type="evidence" value="ECO:0007669"/>
    <property type="project" value="UniProtKB-EC"/>
</dbReference>
<organism evidence="3 4">
    <name type="scientific">Bartonella choladocola</name>
    <dbReference type="NCBI Taxonomy" id="2750995"/>
    <lineage>
        <taxon>Bacteria</taxon>
        <taxon>Pseudomonadati</taxon>
        <taxon>Pseudomonadota</taxon>
        <taxon>Alphaproteobacteria</taxon>
        <taxon>Hyphomicrobiales</taxon>
        <taxon>Bartonellaceae</taxon>
        <taxon>Bartonella</taxon>
    </lineage>
</organism>
<keyword evidence="4" id="KW-1185">Reference proteome</keyword>
<sequence length="184" mass="20904">MPRLFAALEVPHDAALSLSLLRGGLPGARFIEVEDYHITLRFFGDMSNQMADELLEKLDHIKRKPFSLRLKGIDVFGSKTPHSIYASVEPCEELLLLQSDIDRIAKRLGLKSDKGKYIPHVTVARLKQVKLDDLLPYLSSHGHFETGYFPVNRFVMMSSHESIGGGPYIVEEHWQLDRQPSSFE</sequence>
<dbReference type="AlphaFoldDB" id="A0A1U9MEY3"/>
<evidence type="ECO:0000313" key="3">
    <source>
        <dbReference type="EMBL" id="AQT46269.1"/>
    </source>
</evidence>
<dbReference type="EC" id="3.1.4.58" evidence="2"/>
<dbReference type="SUPFAM" id="SSF55144">
    <property type="entry name" value="LigT-like"/>
    <property type="match status" value="1"/>
</dbReference>
<gene>
    <name evidence="3" type="ORF">BBC0122_001290</name>
</gene>
<dbReference type="PANTHER" id="PTHR35561:SF1">
    <property type="entry name" value="RNA 2',3'-CYCLIC PHOSPHODIESTERASE"/>
    <property type="match status" value="1"/>
</dbReference>
<dbReference type="InterPro" id="IPR004175">
    <property type="entry name" value="RNA_CPDase"/>
</dbReference>
<keyword evidence="3" id="KW-0436">Ligase</keyword>
<comment type="function">
    <text evidence="2">Hydrolyzes RNA 2',3'-cyclic phosphodiester to an RNA 2'-phosphomonoester.</text>
</comment>
<evidence type="ECO:0000313" key="4">
    <source>
        <dbReference type="Proteomes" id="UP000189632"/>
    </source>
</evidence>
<feature type="short sequence motif" description="HXTX 2" evidence="2">
    <location>
        <begin position="120"/>
        <end position="123"/>
    </location>
</feature>
<protein>
    <recommendedName>
        <fullName evidence="2">RNA 2',3'-cyclic phosphodiesterase</fullName>
        <shortName evidence="2">RNA 2',3'-CPDase</shortName>
        <ecNumber evidence="2">3.1.4.58</ecNumber>
    </recommendedName>
</protein>
<proteinExistence type="inferred from homology"/>
<dbReference type="Gene3D" id="3.90.1140.10">
    <property type="entry name" value="Cyclic phosphodiesterase"/>
    <property type="match status" value="1"/>
</dbReference>
<evidence type="ECO:0000256" key="1">
    <source>
        <dbReference type="ARBA" id="ARBA00022801"/>
    </source>
</evidence>
<dbReference type="Proteomes" id="UP000189632">
    <property type="component" value="Chromosome"/>
</dbReference>
<dbReference type="PANTHER" id="PTHR35561">
    <property type="entry name" value="RNA 2',3'-CYCLIC PHOSPHODIESTERASE"/>
    <property type="match status" value="1"/>
</dbReference>
<reference evidence="3 4" key="1">
    <citation type="submission" date="2016-11" db="EMBL/GenBank/DDBJ databases">
        <title>Comparative genomics of Bartonella apis.</title>
        <authorList>
            <person name="Engel P."/>
        </authorList>
    </citation>
    <scope>NUCLEOTIDE SEQUENCE [LARGE SCALE GENOMIC DNA]</scope>
    <source>
        <strain evidence="3 4">BBC0122</strain>
    </source>
</reference>
<comment type="similarity">
    <text evidence="2">Belongs to the 2H phosphoesterase superfamily. ThpR family.</text>
</comment>
<accession>A0A1U9MEY3</accession>
<dbReference type="NCBIfam" id="TIGR02258">
    <property type="entry name" value="2_5_ligase"/>
    <property type="match status" value="1"/>
</dbReference>
<feature type="active site" description="Proton acceptor" evidence="2">
    <location>
        <position position="120"/>
    </location>
</feature>
<dbReference type="HAMAP" id="MF_01940">
    <property type="entry name" value="RNA_CPDase"/>
    <property type="match status" value="1"/>
</dbReference>
<dbReference type="InterPro" id="IPR009097">
    <property type="entry name" value="Cyclic_Pdiesterase"/>
</dbReference>
<dbReference type="GO" id="GO:0016874">
    <property type="term" value="F:ligase activity"/>
    <property type="evidence" value="ECO:0007669"/>
    <property type="project" value="UniProtKB-KW"/>
</dbReference>
<name>A0A1U9MEY3_9HYPH</name>
<dbReference type="EMBL" id="CP015625">
    <property type="protein sequence ID" value="AQT46269.1"/>
    <property type="molecule type" value="Genomic_DNA"/>
</dbReference>
<dbReference type="STRING" id="1686310.BBC0244_001220"/>
<dbReference type="OrthoDB" id="9793819at2"/>
<keyword evidence="1 2" id="KW-0378">Hydrolase</keyword>
<dbReference type="GO" id="GO:0004113">
    <property type="term" value="F:2',3'-cyclic-nucleotide 3'-phosphodiesterase activity"/>
    <property type="evidence" value="ECO:0007669"/>
    <property type="project" value="InterPro"/>
</dbReference>
<feature type="short sequence motif" description="HXTX 1" evidence="2">
    <location>
        <begin position="37"/>
        <end position="40"/>
    </location>
</feature>
<feature type="active site" description="Proton donor" evidence="2">
    <location>
        <position position="37"/>
    </location>
</feature>